<dbReference type="PANTHER" id="PTHR44757">
    <property type="entry name" value="DIGUANYLATE CYCLASE DGCP"/>
    <property type="match status" value="1"/>
</dbReference>
<dbReference type="Pfam" id="PF00563">
    <property type="entry name" value="EAL"/>
    <property type="match status" value="1"/>
</dbReference>
<dbReference type="Gene3D" id="3.30.70.270">
    <property type="match status" value="1"/>
</dbReference>
<dbReference type="CDD" id="cd01949">
    <property type="entry name" value="GGDEF"/>
    <property type="match status" value="1"/>
</dbReference>
<dbReference type="InterPro" id="IPR000160">
    <property type="entry name" value="GGDEF_dom"/>
</dbReference>
<dbReference type="Gene3D" id="3.20.20.450">
    <property type="entry name" value="EAL domain"/>
    <property type="match status" value="1"/>
</dbReference>
<organism evidence="3 4">
    <name type="scientific">Mesorhizobium humile</name>
    <dbReference type="NCBI Taxonomy" id="3072313"/>
    <lineage>
        <taxon>Bacteria</taxon>
        <taxon>Pseudomonadati</taxon>
        <taxon>Pseudomonadota</taxon>
        <taxon>Alphaproteobacteria</taxon>
        <taxon>Hyphomicrobiales</taxon>
        <taxon>Phyllobacteriaceae</taxon>
        <taxon>Mesorhizobium</taxon>
    </lineage>
</organism>
<dbReference type="Proteomes" id="UP001280156">
    <property type="component" value="Unassembled WGS sequence"/>
</dbReference>
<feature type="domain" description="EAL" evidence="1">
    <location>
        <begin position="556"/>
        <end position="806"/>
    </location>
</feature>
<protein>
    <submittedName>
        <fullName evidence="3">EAL domain-containing protein</fullName>
    </submittedName>
</protein>
<dbReference type="SMART" id="SM00052">
    <property type="entry name" value="EAL"/>
    <property type="match status" value="1"/>
</dbReference>
<dbReference type="SUPFAM" id="SSF141868">
    <property type="entry name" value="EAL domain-like"/>
    <property type="match status" value="1"/>
</dbReference>
<keyword evidence="4" id="KW-1185">Reference proteome</keyword>
<dbReference type="InterPro" id="IPR043128">
    <property type="entry name" value="Rev_trsase/Diguanyl_cyclase"/>
</dbReference>
<feature type="domain" description="GGDEF" evidence="2">
    <location>
        <begin position="414"/>
        <end position="547"/>
    </location>
</feature>
<dbReference type="PANTHER" id="PTHR44757:SF2">
    <property type="entry name" value="BIOFILM ARCHITECTURE MAINTENANCE PROTEIN MBAA"/>
    <property type="match status" value="1"/>
</dbReference>
<dbReference type="InterPro" id="IPR029787">
    <property type="entry name" value="Nucleotide_cyclase"/>
</dbReference>
<dbReference type="PROSITE" id="PS50883">
    <property type="entry name" value="EAL"/>
    <property type="match status" value="1"/>
</dbReference>
<dbReference type="CDD" id="cd01948">
    <property type="entry name" value="EAL"/>
    <property type="match status" value="1"/>
</dbReference>
<dbReference type="InterPro" id="IPR052155">
    <property type="entry name" value="Biofilm_reg_signaling"/>
</dbReference>
<accession>A0ABU4YE85</accession>
<gene>
    <name evidence="3" type="ORF">RFM52_08550</name>
</gene>
<dbReference type="RefSeq" id="WP_320296211.1">
    <property type="nucleotide sequence ID" value="NZ_JAVIIU010000006.1"/>
</dbReference>
<dbReference type="SUPFAM" id="SSF55073">
    <property type="entry name" value="Nucleotide cyclase"/>
    <property type="match status" value="1"/>
</dbReference>
<dbReference type="SMART" id="SM00267">
    <property type="entry name" value="GGDEF"/>
    <property type="match status" value="1"/>
</dbReference>
<dbReference type="InterPro" id="IPR001633">
    <property type="entry name" value="EAL_dom"/>
</dbReference>
<evidence type="ECO:0000313" key="4">
    <source>
        <dbReference type="Proteomes" id="UP001280156"/>
    </source>
</evidence>
<reference evidence="3 4" key="1">
    <citation type="submission" date="2023-08" db="EMBL/GenBank/DDBJ databases">
        <title>Implementing the SeqCode for naming new Mesorhizobium species isolated from Vachellia karroo root nodules.</title>
        <authorList>
            <person name="Van Lill M."/>
        </authorList>
    </citation>
    <scope>NUCLEOTIDE SEQUENCE [LARGE SCALE GENOMIC DNA]</scope>
    <source>
        <strain evidence="3 4">VK2B</strain>
    </source>
</reference>
<dbReference type="Pfam" id="PF00990">
    <property type="entry name" value="GGDEF"/>
    <property type="match status" value="1"/>
</dbReference>
<dbReference type="InterPro" id="IPR035919">
    <property type="entry name" value="EAL_sf"/>
</dbReference>
<evidence type="ECO:0000259" key="2">
    <source>
        <dbReference type="PROSITE" id="PS50887"/>
    </source>
</evidence>
<evidence type="ECO:0000313" key="3">
    <source>
        <dbReference type="EMBL" id="MDX8485238.1"/>
    </source>
</evidence>
<name>A0ABU4YE85_9HYPH</name>
<comment type="caution">
    <text evidence="3">The sequence shown here is derived from an EMBL/GenBank/DDBJ whole genome shotgun (WGS) entry which is preliminary data.</text>
</comment>
<proteinExistence type="predicted"/>
<dbReference type="NCBIfam" id="TIGR00254">
    <property type="entry name" value="GGDEF"/>
    <property type="match status" value="1"/>
</dbReference>
<evidence type="ECO:0000259" key="1">
    <source>
        <dbReference type="PROSITE" id="PS50883"/>
    </source>
</evidence>
<sequence>MSAFRRMAGFVLILLTGAVTLAALRIDSERNFALAKQRYLENSQAGSRATAKTVEDALRSIYENVRTLTYLPSVQNLDRHGTNLGDEGRATIQQIYNNLASNVSISEVYFLPLDFDPDRFDPVTGKLEEPILQFDQLIVNARARADADDRKPRKLDNQSLQRPAEEVETYEYHELAKQLAWLKANYPDSSGIDGLNVPIIGTKELITCDNTDFIHSGNDADRSGFILSVPVFAADGTLRGSVSAIMLTSALRKLLPSSDYVIVNSDYGFESDQHRLSTALAADTKSFTAPDSKLIYSEVIPLSLNDPRSAWRLWAGFPNSRFESDVDVQSVKQFELAGYAAIAVVTLLALACWYAIARSMSMQAEAAETLERRVEERTAEIQHLATHDILTGLPNRGLLAETMDDALRSLRDGEKLAVHCIDLDRFKPVNDTLGHPVGDELLVAVAKRLRQQAGETAMVARVGGDEFIVIQLLFDSDAQAGGLASRAIHALSAEFVIQGHKIGIGASVGIAVFPDDGDSSEILIRNADLALYKAKMEGRGTCRSFEPGMDARLQERRLLEAELALAVAQDQFVLHYQPLHDAKTSKLTGFEALVRWNHPRLGLLPPGEFIQLAEETGVIEGLGEWIMRQACADAASWPQPVKIAVNLSPAQFKQQGLPLQVASALATSNLLPSRLELEITESVLLAHNEHTIQTLHGLRDLGVSIAMDDFGTGYSSLSYLRSFPFDRIKIDRSFVSLMCESSESRAIVKAVAELGSTLGMTTTAEGVETQDQYLLVRENGCTDVQGWLFGRPMPASQLHVLFEQHAALTA</sequence>
<dbReference type="PROSITE" id="PS50887">
    <property type="entry name" value="GGDEF"/>
    <property type="match status" value="1"/>
</dbReference>
<dbReference type="EMBL" id="JAVIIV010000004">
    <property type="protein sequence ID" value="MDX8485238.1"/>
    <property type="molecule type" value="Genomic_DNA"/>
</dbReference>